<evidence type="ECO:0000256" key="1">
    <source>
        <dbReference type="SAM" id="MobiDB-lite"/>
    </source>
</evidence>
<name>A0A1R1YMZ1_9FUNG</name>
<feature type="region of interest" description="Disordered" evidence="1">
    <location>
        <begin position="210"/>
        <end position="293"/>
    </location>
</feature>
<proteinExistence type="predicted"/>
<sequence length="735" mass="81953">MEQANTQAPMSQEQIMMLTEMVQQLFRERNREQEPEDPHVTTRISVTDLTSYPALTEALPSIEEDFFRSPLIEEERKIDIYSCPKTSSMIYTPPPLNDKASSTVKKTGSTLYGIQLALAQATRPIDYYIHRRIQENPGMDTAEDTEILLGSTVRALLADIAATVTQARLDNLRKGLDLPGKPTQLIESENKQLMDQEALDALIAKNPAAKRHSNNVTAPNTAAATNTEVNHRTSDRQSNFPGRGRGRGVEGIQNPLHEPKISDIGQGADVSPASVQTEAEPNDQPERLSDVTRPPGCFHAHSGLQAVPKVPPLSLEWPLLPIPRPDIRTITEPFGLHQDPPLSSGMGQIERNSCLCTSRRFSNHGRIQRRVPNKQALKIFQAFAAWIQGQFREVVDHAISVDHPLRNGDQLEGNVPQGPIQQNPGSATRGQQNTERWPEDPEEFSELHWESSINVGRSTSWKTDATPTTRDQKPSSVNIEFMDIDSDSDETSNPEPVLLEESANFMIHLWNSSGPPLLLWNMEPQSSKTPYQHEGTVDSAVCTEAREEDLVPLPQDQHSPTGKIRAIRIKPSGCAQQTDSENRMVYISGEILDAELVPWATRRRPVCIILEQEIRPLLQFVSGQQSTGIERSEPRMDQVQQSVLLPTLEPDSTGSPEGPQRESHNDTSESNVEIRNLVPRPDGTIDFTATAYPSNNSGPRSEKRKVATLGKQELELDGLEDQRRPRNARSRHLCH</sequence>
<reference evidence="3" key="1">
    <citation type="submission" date="2017-01" db="EMBL/GenBank/DDBJ databases">
        <authorList>
            <person name="Wang Y."/>
            <person name="White M."/>
            <person name="Kvist S."/>
            <person name="Moncalvo J.-M."/>
        </authorList>
    </citation>
    <scope>NUCLEOTIDE SEQUENCE [LARGE SCALE GENOMIC DNA]</scope>
    <source>
        <strain evidence="3">ID-206-W2</strain>
    </source>
</reference>
<feature type="region of interest" description="Disordered" evidence="1">
    <location>
        <begin position="406"/>
        <end position="441"/>
    </location>
</feature>
<organism evidence="2 3">
    <name type="scientific">Smittium culicis</name>
    <dbReference type="NCBI Taxonomy" id="133412"/>
    <lineage>
        <taxon>Eukaryota</taxon>
        <taxon>Fungi</taxon>
        <taxon>Fungi incertae sedis</taxon>
        <taxon>Zoopagomycota</taxon>
        <taxon>Kickxellomycotina</taxon>
        <taxon>Harpellomycetes</taxon>
        <taxon>Harpellales</taxon>
        <taxon>Legeriomycetaceae</taxon>
        <taxon>Smittium</taxon>
    </lineage>
</organism>
<gene>
    <name evidence="2" type="ORF">AYI69_g2285</name>
</gene>
<dbReference type="EMBL" id="LSSM01000668">
    <property type="protein sequence ID" value="OMJ28244.1"/>
    <property type="molecule type" value="Genomic_DNA"/>
</dbReference>
<dbReference type="Proteomes" id="UP000187429">
    <property type="component" value="Unassembled WGS sequence"/>
</dbReference>
<evidence type="ECO:0000313" key="2">
    <source>
        <dbReference type="EMBL" id="OMJ28244.1"/>
    </source>
</evidence>
<feature type="region of interest" description="Disordered" evidence="1">
    <location>
        <begin position="647"/>
        <end position="708"/>
    </location>
</feature>
<dbReference type="OrthoDB" id="10693542at2759"/>
<feature type="compositionally biased region" description="Low complexity" evidence="1">
    <location>
        <begin position="214"/>
        <end position="227"/>
    </location>
</feature>
<protein>
    <submittedName>
        <fullName evidence="2">Uncharacterized protein</fullName>
    </submittedName>
</protein>
<feature type="compositionally biased region" description="Polar residues" evidence="1">
    <location>
        <begin position="419"/>
        <end position="435"/>
    </location>
</feature>
<dbReference type="AlphaFoldDB" id="A0A1R1YMZ1"/>
<keyword evidence="3" id="KW-1185">Reference proteome</keyword>
<accession>A0A1R1YMZ1</accession>
<evidence type="ECO:0000313" key="3">
    <source>
        <dbReference type="Proteomes" id="UP000187429"/>
    </source>
</evidence>
<comment type="caution">
    <text evidence="2">The sequence shown here is derived from an EMBL/GenBank/DDBJ whole genome shotgun (WGS) entry which is preliminary data.</text>
</comment>